<dbReference type="Pfam" id="PF00534">
    <property type="entry name" value="Glycos_transf_1"/>
    <property type="match status" value="1"/>
</dbReference>
<evidence type="ECO:0000259" key="3">
    <source>
        <dbReference type="Pfam" id="PF13439"/>
    </source>
</evidence>
<evidence type="ECO:0000313" key="5">
    <source>
        <dbReference type="Proteomes" id="UP000034681"/>
    </source>
</evidence>
<dbReference type="STRING" id="317619.GCA_000332315_04452"/>
<dbReference type="CDD" id="cd03809">
    <property type="entry name" value="GT4_MtfB-like"/>
    <property type="match status" value="1"/>
</dbReference>
<evidence type="ECO:0000256" key="1">
    <source>
        <dbReference type="ARBA" id="ARBA00022679"/>
    </source>
</evidence>
<dbReference type="InterPro" id="IPR001296">
    <property type="entry name" value="Glyco_trans_1"/>
</dbReference>
<evidence type="ECO:0000313" key="4">
    <source>
        <dbReference type="EMBL" id="KKJ00682.1"/>
    </source>
</evidence>
<organism evidence="4 5">
    <name type="scientific">Prochlorothrix hollandica PCC 9006 = CALU 1027</name>
    <dbReference type="NCBI Taxonomy" id="317619"/>
    <lineage>
        <taxon>Bacteria</taxon>
        <taxon>Bacillati</taxon>
        <taxon>Cyanobacteriota</taxon>
        <taxon>Cyanophyceae</taxon>
        <taxon>Prochlorotrichales</taxon>
        <taxon>Prochlorotrichaceae</taxon>
        <taxon>Prochlorothrix</taxon>
    </lineage>
</organism>
<dbReference type="EMBL" id="AJTX02000003">
    <property type="protein sequence ID" value="KKJ00682.1"/>
    <property type="molecule type" value="Genomic_DNA"/>
</dbReference>
<dbReference type="FunFam" id="3.40.50.2000:FF:000119">
    <property type="entry name" value="Glycosyl transferase group 1"/>
    <property type="match status" value="1"/>
</dbReference>
<reference evidence="4" key="1">
    <citation type="submission" date="2012-04" db="EMBL/GenBank/DDBJ databases">
        <authorList>
            <person name="Borisov I.G."/>
            <person name="Ivanikova N.V."/>
            <person name="Pinevich A.V."/>
        </authorList>
    </citation>
    <scope>NUCLEOTIDE SEQUENCE [LARGE SCALE GENOMIC DNA]</scope>
    <source>
        <strain evidence="4">CALU 1027</strain>
    </source>
</reference>
<dbReference type="PANTHER" id="PTHR46401">
    <property type="entry name" value="GLYCOSYLTRANSFERASE WBBK-RELATED"/>
    <property type="match status" value="1"/>
</dbReference>
<feature type="domain" description="Glycosyltransferase subfamily 4-like N-terminal" evidence="3">
    <location>
        <begin position="21"/>
        <end position="173"/>
    </location>
</feature>
<name>A0A0M2Q237_PROHO</name>
<dbReference type="SUPFAM" id="SSF53756">
    <property type="entry name" value="UDP-Glycosyltransferase/glycogen phosphorylase"/>
    <property type="match status" value="1"/>
</dbReference>
<keyword evidence="4" id="KW-0328">Glycosyltransferase</keyword>
<dbReference type="RefSeq" id="WP_017714547.1">
    <property type="nucleotide sequence ID" value="NZ_KB235944.1"/>
</dbReference>
<protein>
    <submittedName>
        <fullName evidence="4">Mannosyltransferase</fullName>
    </submittedName>
</protein>
<dbReference type="GO" id="GO:0009103">
    <property type="term" value="P:lipopolysaccharide biosynthetic process"/>
    <property type="evidence" value="ECO:0007669"/>
    <property type="project" value="TreeGrafter"/>
</dbReference>
<dbReference type="Proteomes" id="UP000034681">
    <property type="component" value="Unassembled WGS sequence"/>
</dbReference>
<evidence type="ECO:0000259" key="2">
    <source>
        <dbReference type="Pfam" id="PF00534"/>
    </source>
</evidence>
<comment type="caution">
    <text evidence="4">The sequence shown here is derived from an EMBL/GenBank/DDBJ whole genome shotgun (WGS) entry which is preliminary data.</text>
</comment>
<gene>
    <name evidence="4" type="ORF">PROH_05170</name>
</gene>
<sequence length="360" mass="39748">MALTPAPLLLNLAVLSPKPTGISVYARQVVPHLRDLQPLVLSAQPWPDLDRRSIPANLTPAQGSRGHLQRLLWTQFCLPQIYRQHRSTLIFSPLPEIPLGWGCRSVAMVHDLIPLRFPQRRSALTLYFRQVVPWVLRQAVHLLCNSQATALDVIRRFRIPEHKITPIPLAYDAQHFRPLGLPRRNYFLYVGRPDPHKNVERIIRAFALVPGERELWLVGGYDRRYTPQLQGLGVALGLGDRLRFLDYVPHGDLPRLYGQALALVFPSLWEGFGLPVLEAMACGTPVITSNGSALPEVAGDAALLVDPYGVGDIAAAMGAIADDQGLAPQLTAAGLAQVQRFSWQKTGAATAQILGDLLGR</sequence>
<dbReference type="Gene3D" id="3.40.50.2000">
    <property type="entry name" value="Glycogen Phosphorylase B"/>
    <property type="match status" value="2"/>
</dbReference>
<accession>A0A0M2Q237</accession>
<dbReference type="GO" id="GO:0016757">
    <property type="term" value="F:glycosyltransferase activity"/>
    <property type="evidence" value="ECO:0007669"/>
    <property type="project" value="UniProtKB-KW"/>
</dbReference>
<dbReference type="AlphaFoldDB" id="A0A0M2Q237"/>
<dbReference type="InterPro" id="IPR028098">
    <property type="entry name" value="Glyco_trans_4-like_N"/>
</dbReference>
<keyword evidence="1" id="KW-0808">Transferase</keyword>
<proteinExistence type="predicted"/>
<feature type="domain" description="Glycosyl transferase family 1" evidence="2">
    <location>
        <begin position="180"/>
        <end position="330"/>
    </location>
</feature>
<keyword evidence="5" id="KW-1185">Reference proteome</keyword>
<dbReference type="Pfam" id="PF13439">
    <property type="entry name" value="Glyco_transf_4"/>
    <property type="match status" value="1"/>
</dbReference>
<dbReference type="PANTHER" id="PTHR46401:SF2">
    <property type="entry name" value="GLYCOSYLTRANSFERASE WBBK-RELATED"/>
    <property type="match status" value="1"/>
</dbReference>
<dbReference type="OrthoDB" id="9797829at2"/>
<dbReference type="eggNOG" id="COG0438">
    <property type="taxonomic scope" value="Bacteria"/>
</dbReference>